<evidence type="ECO:0000313" key="2">
    <source>
        <dbReference type="Proteomes" id="UP000179786"/>
    </source>
</evidence>
<dbReference type="RefSeq" id="WP_070987640.1">
    <property type="nucleotide sequence ID" value="NZ_MKJU01000035.1"/>
</dbReference>
<dbReference type="Proteomes" id="UP000179786">
    <property type="component" value="Unassembled WGS sequence"/>
</dbReference>
<protein>
    <submittedName>
        <fullName evidence="1">Uncharacterized protein</fullName>
    </submittedName>
</protein>
<evidence type="ECO:0000313" key="1">
    <source>
        <dbReference type="EMBL" id="OHU87140.1"/>
    </source>
</evidence>
<dbReference type="EMBL" id="MKJU01000035">
    <property type="protein sequence ID" value="OHU87140.1"/>
    <property type="molecule type" value="Genomic_DNA"/>
</dbReference>
<organism evidence="1 2">
    <name type="scientific">Pseudoalteromonas amylolytica</name>
    <dbReference type="NCBI Taxonomy" id="1859457"/>
    <lineage>
        <taxon>Bacteria</taxon>
        <taxon>Pseudomonadati</taxon>
        <taxon>Pseudomonadota</taxon>
        <taxon>Gammaproteobacteria</taxon>
        <taxon>Alteromonadales</taxon>
        <taxon>Pseudoalteromonadaceae</taxon>
        <taxon>Pseudoalteromonas</taxon>
    </lineage>
</organism>
<accession>A0A1S1MKF5</accession>
<dbReference type="AlphaFoldDB" id="A0A1S1MKF5"/>
<name>A0A1S1MKF5_9GAMM</name>
<comment type="caution">
    <text evidence="1">The sequence shown here is derived from an EMBL/GenBank/DDBJ whole genome shotgun (WGS) entry which is preliminary data.</text>
</comment>
<proteinExistence type="predicted"/>
<sequence length="236" mass="25700">MNNSYNAEDLFSYSNSLCSLQLVVAMVLDDKLQSVTSSIYPSLNDAGNEQRLKLKNLYYVPNSQVAITSDTSMYTLISNVYGELGKLSNVYIDDATADSLVSQTASENAQEQLTLTLGNAAVKVALSAEHGMNYTPATKAFDFFGDPSFVLSDIEQKSLALLVFEVANNNELYKTVQTLINENNEAALADQFAKVELPNNSTLSSDASQKLASLTLAGNNEKLVTYIGTNIFKPSW</sequence>
<gene>
    <name evidence="1" type="ORF">BET10_00545</name>
</gene>
<reference evidence="1 2" key="1">
    <citation type="submission" date="2016-09" db="EMBL/GenBank/DDBJ databases">
        <title>Pseudoalteromonas amylolytica sp. nov., isolated from the surface seawater.</title>
        <authorList>
            <person name="Wu Y.-H."/>
            <person name="Cheng H."/>
            <person name="Jin X.-B."/>
            <person name="Wang C.-S."/>
            <person name="Xu X.-W."/>
        </authorList>
    </citation>
    <scope>NUCLEOTIDE SEQUENCE [LARGE SCALE GENOMIC DNA]</scope>
    <source>
        <strain evidence="1 2">JW1</strain>
    </source>
</reference>
<keyword evidence="2" id="KW-1185">Reference proteome</keyword>